<keyword evidence="2" id="KW-0472">Membrane</keyword>
<feature type="transmembrane region" description="Helical" evidence="2">
    <location>
        <begin position="125"/>
        <end position="152"/>
    </location>
</feature>
<evidence type="ECO:0000256" key="1">
    <source>
        <dbReference type="SAM" id="MobiDB-lite"/>
    </source>
</evidence>
<dbReference type="EMBL" id="QGNW01001635">
    <property type="protein sequence ID" value="RVW34569.1"/>
    <property type="molecule type" value="Genomic_DNA"/>
</dbReference>
<evidence type="ECO:0000313" key="4">
    <source>
        <dbReference type="EMBL" id="RVW34569.1"/>
    </source>
</evidence>
<keyword evidence="3" id="KW-0732">Signal</keyword>
<sequence length="192" mass="21905">MGFLKWQISVVLVVGFGLNLCFGHEGHHSGSCASAVHESHAHHHCDHGSHSHHHHHHHHSPSEEKLTMSKLPEELAEEEDLKLYGLGSHYNHHDSHDHDHDHDRDAHDHGLSGVGLWVHAMGCSLLVSMASLSCLIILPVIFIMPFVLRCLSRRTRTELVELLQYKENHPRQLLIHWLYLGCMNWTYPLLSS</sequence>
<dbReference type="AlphaFoldDB" id="A0A438DGL5"/>
<feature type="region of interest" description="Disordered" evidence="1">
    <location>
        <begin position="43"/>
        <end position="69"/>
    </location>
</feature>
<feature type="signal peptide" evidence="3">
    <location>
        <begin position="1"/>
        <end position="23"/>
    </location>
</feature>
<dbReference type="Proteomes" id="UP000288805">
    <property type="component" value="Unassembled WGS sequence"/>
</dbReference>
<feature type="compositionally biased region" description="Basic and acidic residues" evidence="1">
    <location>
        <begin position="60"/>
        <end position="69"/>
    </location>
</feature>
<name>A0A438DGL5_VITVI</name>
<evidence type="ECO:0000256" key="3">
    <source>
        <dbReference type="SAM" id="SignalP"/>
    </source>
</evidence>
<proteinExistence type="predicted"/>
<accession>A0A438DGL5</accession>
<dbReference type="PANTHER" id="PTHR16950:SF16">
    <property type="entry name" value="ZINC TRANSPORTER ZIP13"/>
    <property type="match status" value="1"/>
</dbReference>
<comment type="caution">
    <text evidence="4">The sequence shown here is derived from an EMBL/GenBank/DDBJ whole genome shotgun (WGS) entry which is preliminary data.</text>
</comment>
<dbReference type="PANTHER" id="PTHR16950">
    <property type="entry name" value="ZINC TRANSPORTER SLC39A7 HISTIDINE-RICH MEMBRANE PROTEIN KE4"/>
    <property type="match status" value="1"/>
</dbReference>
<gene>
    <name evidence="4" type="primary">IAR1_0</name>
    <name evidence="4" type="ORF">CK203_079300</name>
</gene>
<reference evidence="4 5" key="1">
    <citation type="journal article" date="2018" name="PLoS Genet.">
        <title>Population sequencing reveals clonal diversity and ancestral inbreeding in the grapevine cultivar Chardonnay.</title>
        <authorList>
            <person name="Roach M.J."/>
            <person name="Johnson D.L."/>
            <person name="Bohlmann J."/>
            <person name="van Vuuren H.J."/>
            <person name="Jones S.J."/>
            <person name="Pretorius I.S."/>
            <person name="Schmidt S.A."/>
            <person name="Borneman A.R."/>
        </authorList>
    </citation>
    <scope>NUCLEOTIDE SEQUENCE [LARGE SCALE GENOMIC DNA]</scope>
    <source>
        <strain evidence="5">cv. Chardonnay</strain>
        <tissue evidence="4">Leaf</tissue>
    </source>
</reference>
<keyword evidence="2" id="KW-1133">Transmembrane helix</keyword>
<organism evidence="4 5">
    <name type="scientific">Vitis vinifera</name>
    <name type="common">Grape</name>
    <dbReference type="NCBI Taxonomy" id="29760"/>
    <lineage>
        <taxon>Eukaryota</taxon>
        <taxon>Viridiplantae</taxon>
        <taxon>Streptophyta</taxon>
        <taxon>Embryophyta</taxon>
        <taxon>Tracheophyta</taxon>
        <taxon>Spermatophyta</taxon>
        <taxon>Magnoliopsida</taxon>
        <taxon>eudicotyledons</taxon>
        <taxon>Gunneridae</taxon>
        <taxon>Pentapetalae</taxon>
        <taxon>rosids</taxon>
        <taxon>Vitales</taxon>
        <taxon>Vitaceae</taxon>
        <taxon>Viteae</taxon>
        <taxon>Vitis</taxon>
    </lineage>
</organism>
<feature type="compositionally biased region" description="Basic residues" evidence="1">
    <location>
        <begin position="43"/>
        <end position="59"/>
    </location>
</feature>
<feature type="chain" id="PRO_5019235719" evidence="3">
    <location>
        <begin position="24"/>
        <end position="192"/>
    </location>
</feature>
<evidence type="ECO:0000313" key="5">
    <source>
        <dbReference type="Proteomes" id="UP000288805"/>
    </source>
</evidence>
<keyword evidence="2" id="KW-0812">Transmembrane</keyword>
<evidence type="ECO:0000256" key="2">
    <source>
        <dbReference type="SAM" id="Phobius"/>
    </source>
</evidence>
<protein>
    <submittedName>
        <fullName evidence="4">IAA-alanine resistance protein 1</fullName>
    </submittedName>
</protein>